<name>A0A3P7LJ80_STRVU</name>
<evidence type="ECO:0000313" key="3">
    <source>
        <dbReference type="Proteomes" id="UP000270094"/>
    </source>
</evidence>
<dbReference type="Proteomes" id="UP000270094">
    <property type="component" value="Unassembled WGS sequence"/>
</dbReference>
<protein>
    <submittedName>
        <fullName evidence="2">Uncharacterized protein</fullName>
    </submittedName>
</protein>
<dbReference type="OrthoDB" id="10513374at2759"/>
<evidence type="ECO:0000256" key="1">
    <source>
        <dbReference type="SAM" id="MobiDB-lite"/>
    </source>
</evidence>
<organism evidence="2 3">
    <name type="scientific">Strongylus vulgaris</name>
    <name type="common">Blood worm</name>
    <dbReference type="NCBI Taxonomy" id="40348"/>
    <lineage>
        <taxon>Eukaryota</taxon>
        <taxon>Metazoa</taxon>
        <taxon>Ecdysozoa</taxon>
        <taxon>Nematoda</taxon>
        <taxon>Chromadorea</taxon>
        <taxon>Rhabditida</taxon>
        <taxon>Rhabditina</taxon>
        <taxon>Rhabditomorpha</taxon>
        <taxon>Strongyloidea</taxon>
        <taxon>Strongylidae</taxon>
        <taxon>Strongylus</taxon>
    </lineage>
</organism>
<feature type="region of interest" description="Disordered" evidence="1">
    <location>
        <begin position="83"/>
        <end position="136"/>
    </location>
</feature>
<proteinExistence type="predicted"/>
<evidence type="ECO:0000313" key="2">
    <source>
        <dbReference type="EMBL" id="VDM79282.1"/>
    </source>
</evidence>
<keyword evidence="3" id="KW-1185">Reference proteome</keyword>
<accession>A0A3P7LJ80</accession>
<dbReference type="EMBL" id="UYYB01104568">
    <property type="protein sequence ID" value="VDM79282.1"/>
    <property type="molecule type" value="Genomic_DNA"/>
</dbReference>
<dbReference type="AlphaFoldDB" id="A0A3P7LJ80"/>
<reference evidence="2 3" key="1">
    <citation type="submission" date="2018-11" db="EMBL/GenBank/DDBJ databases">
        <authorList>
            <consortium name="Pathogen Informatics"/>
        </authorList>
    </citation>
    <scope>NUCLEOTIDE SEQUENCE [LARGE SCALE GENOMIC DNA]</scope>
</reference>
<sequence length="136" mass="14642">MSHKTAALFGNCRRLLVSEARDIHTAVPQYVHLNDARGRPLGAAEAVKEEVNAAGKGMTGKLKAVYDRVANIGSKETETLFGDYPDGNVGRPKSQPYDSTEFARKGRGRGAVDELGDAECGGTGSRHMKDSSDYKE</sequence>
<gene>
    <name evidence="2" type="ORF">SVUK_LOCUS14280</name>
</gene>
<feature type="compositionally biased region" description="Basic and acidic residues" evidence="1">
    <location>
        <begin position="127"/>
        <end position="136"/>
    </location>
</feature>